<feature type="transmembrane region" description="Helical" evidence="1">
    <location>
        <begin position="231"/>
        <end position="251"/>
    </location>
</feature>
<evidence type="ECO:0000313" key="2">
    <source>
        <dbReference type="EMBL" id="KKR86149.1"/>
    </source>
</evidence>
<keyword evidence="1" id="KW-1133">Transmembrane helix</keyword>
<accession>A0A0G0UB05</accession>
<feature type="transmembrane region" description="Helical" evidence="1">
    <location>
        <begin position="122"/>
        <end position="142"/>
    </location>
</feature>
<feature type="transmembrane region" description="Helical" evidence="1">
    <location>
        <begin position="363"/>
        <end position="384"/>
    </location>
</feature>
<dbReference type="EMBL" id="LCAG01000020">
    <property type="protein sequence ID" value="KKR86149.1"/>
    <property type="molecule type" value="Genomic_DNA"/>
</dbReference>
<feature type="transmembrane region" description="Helical" evidence="1">
    <location>
        <begin position="690"/>
        <end position="709"/>
    </location>
</feature>
<proteinExistence type="predicted"/>
<gene>
    <name evidence="2" type="ORF">UU34_C0020G0010</name>
</gene>
<feature type="transmembrane region" description="Helical" evidence="1">
    <location>
        <begin position="192"/>
        <end position="219"/>
    </location>
</feature>
<dbReference type="AlphaFoldDB" id="A0A0G0UB05"/>
<dbReference type="Proteomes" id="UP000034854">
    <property type="component" value="Unassembled WGS sequence"/>
</dbReference>
<evidence type="ECO:0000256" key="1">
    <source>
        <dbReference type="SAM" id="Phobius"/>
    </source>
</evidence>
<feature type="transmembrane region" description="Helical" evidence="1">
    <location>
        <begin position="396"/>
        <end position="415"/>
    </location>
</feature>
<protein>
    <recommendedName>
        <fullName evidence="4">Bacterial membrane protein YfhO</fullName>
    </recommendedName>
</protein>
<dbReference type="PANTHER" id="PTHR38454">
    <property type="entry name" value="INTEGRAL MEMBRANE PROTEIN-RELATED"/>
    <property type="match status" value="1"/>
</dbReference>
<feature type="transmembrane region" description="Helical" evidence="1">
    <location>
        <begin position="446"/>
        <end position="464"/>
    </location>
</feature>
<feature type="transmembrane region" description="Helical" evidence="1">
    <location>
        <begin position="301"/>
        <end position="320"/>
    </location>
</feature>
<name>A0A0G0UB05_9BACT</name>
<dbReference type="InterPro" id="IPR018580">
    <property type="entry name" value="Uncharacterised_YfhO"/>
</dbReference>
<keyword evidence="1" id="KW-0472">Membrane</keyword>
<feature type="transmembrane region" description="Helical" evidence="1">
    <location>
        <begin position="329"/>
        <end position="351"/>
    </location>
</feature>
<keyword evidence="1" id="KW-0812">Transmembrane</keyword>
<reference evidence="2 3" key="1">
    <citation type="journal article" date="2015" name="Nature">
        <title>rRNA introns, odd ribosomes, and small enigmatic genomes across a large radiation of phyla.</title>
        <authorList>
            <person name="Brown C.T."/>
            <person name="Hug L.A."/>
            <person name="Thomas B.C."/>
            <person name="Sharon I."/>
            <person name="Castelle C.J."/>
            <person name="Singh A."/>
            <person name="Wilkins M.J."/>
            <person name="Williams K.H."/>
            <person name="Banfield J.F."/>
        </authorList>
    </citation>
    <scope>NUCLEOTIDE SEQUENCE [LARGE SCALE GENOMIC DNA]</scope>
</reference>
<feature type="transmembrane region" description="Helical" evidence="1">
    <location>
        <begin position="421"/>
        <end position="439"/>
    </location>
</feature>
<feature type="transmembrane region" description="Helical" evidence="1">
    <location>
        <begin position="7"/>
        <end position="27"/>
    </location>
</feature>
<dbReference type="Pfam" id="PF09586">
    <property type="entry name" value="YfhO"/>
    <property type="match status" value="1"/>
</dbReference>
<evidence type="ECO:0000313" key="3">
    <source>
        <dbReference type="Proteomes" id="UP000034854"/>
    </source>
</evidence>
<evidence type="ECO:0008006" key="4">
    <source>
        <dbReference type="Google" id="ProtNLM"/>
    </source>
</evidence>
<dbReference type="PANTHER" id="PTHR38454:SF1">
    <property type="entry name" value="INTEGRAL MEMBRANE PROTEIN"/>
    <property type="match status" value="1"/>
</dbReference>
<organism evidence="2 3">
    <name type="scientific">Candidatus Curtissbacteria bacterium GW2011_GWA1_41_11</name>
    <dbReference type="NCBI Taxonomy" id="1618409"/>
    <lineage>
        <taxon>Bacteria</taxon>
        <taxon>Candidatus Curtissiibacteriota</taxon>
    </lineage>
</organism>
<sequence length="712" mass="80113">MGKKEIFLSLITSTLVAGVFFYKFFLLGQLPFPGDLLIAEYKPWRSYSILGYNPGSYPNKAQYPDTFKQLYPWKTQVIEQLKSGNLPLWNPHNFSGAPLLANFQSSALYPLSLLYFLFSQPLAWSILVFLQPALSSFFSYWYCRKIGLHPMASALASISFSYGSFMTVWLEYNTIGHVIVWLPLALLAIENRWTLILILSLSLPFFAGHPQIATMVYLFSLIYLRVRTGRLQISVILIPLGISAVQLIPGIELALNSARNAHPYEFFVNNVLIQPQQLIMLVFPDFFGNPATRNYILTDTYIGKVLSIGLVPLFFLPAILRSKNKLKHIFMITAGVILLLATKNPLTILLYRIPQLRTSSPTLFIFLFQLCLAILTGIGLDLFLREPHTIKKLMKRSLLVIILLGLGFLMTRLLGYGTRSLIYGAIFSAAALALFFIGVGKKKYMVLALTILLFIHTADLFYAFQKFNPFVPADLFYPTTAIVTFLKDRAETNRIWGFGTAAIEANFATQLGLYSPEGYDPLYPAWYGEYLTSSKGGKASRSDAQVTPGYGSRDLINNTDRLTLLNNLGVKYILDRVENQTVAPASLTKIYDSDGWIVYENKDAVPRAVLESRTGIVHIDSYTPNRVDLTVSTNAPDTLVLSDTYYPGWIARIDGKKTEVRRANHTMRAVVIPAGSHEVMFSYEPQSVRLGIMITIISIVTLAALLWRYEKK</sequence>
<comment type="caution">
    <text evidence="2">The sequence shown here is derived from an EMBL/GenBank/DDBJ whole genome shotgun (WGS) entry which is preliminary data.</text>
</comment>